<feature type="domain" description="ABC-2 type transporter transmembrane" evidence="6">
    <location>
        <begin position="16"/>
        <end position="175"/>
    </location>
</feature>
<dbReference type="InterPro" id="IPR051328">
    <property type="entry name" value="T7SS_ABC-Transporter"/>
</dbReference>
<feature type="transmembrane region" description="Helical" evidence="5">
    <location>
        <begin position="367"/>
        <end position="389"/>
    </location>
</feature>
<feature type="transmembrane region" description="Helical" evidence="5">
    <location>
        <begin position="479"/>
        <end position="497"/>
    </location>
</feature>
<evidence type="ECO:0000256" key="1">
    <source>
        <dbReference type="ARBA" id="ARBA00004141"/>
    </source>
</evidence>
<dbReference type="PANTHER" id="PTHR43077">
    <property type="entry name" value="TRANSPORT PERMEASE YVFS-RELATED"/>
    <property type="match status" value="1"/>
</dbReference>
<name>A0A5A5TZL4_LEUCI</name>
<sequence>MLKWHDVLEDRRQLITWLCAICIPVCLLIGMIGVVGHRTEQAKQLRVAVVNLDQGGQYQGKQRQVGQEVVATLKRTQQFKTITFKDAKQARQALKDGRVVSTVIIPKQLTQQLGQFQQNGQATAITRLVASGRNQFAAKYIQEKLNQVLAQENTMLMVGAENNTIFKNIASQSDKLAQQSNDLQVNLQAIGNGIDSQTLGDLQDTAGDVATKLANYSAQLNDAINAGDSAKTQAMAVAINNLSYTMQSSVVGGISNANANLAQTKALSDHNGSIQSSARAIQSQQADIADKLKTLFGDNDANKNTSPLTQLMVFKTDDTQLVQQDGQVFLPYLLVIGVALLAALIGLLLPNMEANQDILALEQWWRIFRITGVLSTVAVILMSSTAVIWRISVGNIVIIIGASLLTSWAMIALVWFLKQCLGLVGWWASVLLLVIQIIFAQPILAANSVTTLMRQLLPLSALHDTLQGVIFAGDIQQGIVTIVIWFMALTIFVVGYYRVKQRRHFKAAIEQ</sequence>
<dbReference type="GO" id="GO:0016020">
    <property type="term" value="C:membrane"/>
    <property type="evidence" value="ECO:0007669"/>
    <property type="project" value="UniProtKB-SubCell"/>
</dbReference>
<dbReference type="EMBL" id="BJJW01000008">
    <property type="protein sequence ID" value="GDZ84127.1"/>
    <property type="molecule type" value="Genomic_DNA"/>
</dbReference>
<comment type="subcellular location">
    <subcellularLocation>
        <location evidence="1">Membrane</location>
        <topology evidence="1">Multi-pass membrane protein</topology>
    </subcellularLocation>
</comment>
<reference evidence="7 8" key="1">
    <citation type="submission" date="2019-04" db="EMBL/GenBank/DDBJ databases">
        <title>A pseudo-fructophilic Leuconostoc citreum strain F192-5 isolated from peel of satsuma mandarin: the first report for isolation and characterization of strain-dependent fructophilic-like characteristics.</title>
        <authorList>
            <person name="Maeno S."/>
            <person name="Tanizawa Y."/>
            <person name="Kajikawa A."/>
            <person name="Kanesaki Y."/>
            <person name="Kubota E."/>
            <person name="Arita M."/>
            <person name="Leon D."/>
            <person name="Endo A."/>
        </authorList>
    </citation>
    <scope>NUCLEOTIDE SEQUENCE [LARGE SCALE GENOMIC DNA]</scope>
    <source>
        <strain evidence="7 8">F192-5</strain>
    </source>
</reference>
<dbReference type="Pfam" id="PF12698">
    <property type="entry name" value="ABC2_membrane_3"/>
    <property type="match status" value="1"/>
</dbReference>
<dbReference type="Proteomes" id="UP000323274">
    <property type="component" value="Unassembled WGS sequence"/>
</dbReference>
<evidence type="ECO:0000313" key="7">
    <source>
        <dbReference type="EMBL" id="GDZ84127.1"/>
    </source>
</evidence>
<proteinExistence type="predicted"/>
<comment type="caution">
    <text evidence="7">The sequence shown here is derived from an EMBL/GenBank/DDBJ whole genome shotgun (WGS) entry which is preliminary data.</text>
</comment>
<evidence type="ECO:0000259" key="6">
    <source>
        <dbReference type="Pfam" id="PF12698"/>
    </source>
</evidence>
<protein>
    <recommendedName>
        <fullName evidence="6">ABC-2 type transporter transmembrane domain-containing protein</fullName>
    </recommendedName>
</protein>
<feature type="transmembrane region" description="Helical" evidence="5">
    <location>
        <begin position="396"/>
        <end position="417"/>
    </location>
</feature>
<organism evidence="7 8">
    <name type="scientific">Leuconostoc citreum</name>
    <dbReference type="NCBI Taxonomy" id="33964"/>
    <lineage>
        <taxon>Bacteria</taxon>
        <taxon>Bacillati</taxon>
        <taxon>Bacillota</taxon>
        <taxon>Bacilli</taxon>
        <taxon>Lactobacillales</taxon>
        <taxon>Lactobacillaceae</taxon>
        <taxon>Leuconostoc</taxon>
    </lineage>
</organism>
<accession>A0A5A5TZL4</accession>
<evidence type="ECO:0000313" key="8">
    <source>
        <dbReference type="Proteomes" id="UP000323274"/>
    </source>
</evidence>
<dbReference type="GO" id="GO:0140359">
    <property type="term" value="F:ABC-type transporter activity"/>
    <property type="evidence" value="ECO:0007669"/>
    <property type="project" value="InterPro"/>
</dbReference>
<dbReference type="Gene3D" id="3.40.1710.10">
    <property type="entry name" value="abc type-2 transporter like domain"/>
    <property type="match status" value="1"/>
</dbReference>
<keyword evidence="4 5" id="KW-0472">Membrane</keyword>
<dbReference type="RefSeq" id="WP_149334520.1">
    <property type="nucleotide sequence ID" value="NZ_BJJW01000008.1"/>
</dbReference>
<feature type="transmembrane region" description="Helical" evidence="5">
    <location>
        <begin position="14"/>
        <end position="36"/>
    </location>
</feature>
<dbReference type="PANTHER" id="PTHR43077:SF10">
    <property type="entry name" value="TRANSPORT PERMEASE PROTEIN"/>
    <property type="match status" value="1"/>
</dbReference>
<evidence type="ECO:0000256" key="3">
    <source>
        <dbReference type="ARBA" id="ARBA00022989"/>
    </source>
</evidence>
<keyword evidence="2 5" id="KW-0812">Transmembrane</keyword>
<evidence type="ECO:0000256" key="2">
    <source>
        <dbReference type="ARBA" id="ARBA00022692"/>
    </source>
</evidence>
<feature type="transmembrane region" description="Helical" evidence="5">
    <location>
        <begin position="423"/>
        <end position="444"/>
    </location>
</feature>
<gene>
    <name evidence="7" type="ORF">LCIT_13690</name>
</gene>
<evidence type="ECO:0000256" key="5">
    <source>
        <dbReference type="SAM" id="Phobius"/>
    </source>
</evidence>
<evidence type="ECO:0000256" key="4">
    <source>
        <dbReference type="ARBA" id="ARBA00023136"/>
    </source>
</evidence>
<feature type="transmembrane region" description="Helical" evidence="5">
    <location>
        <begin position="329"/>
        <end position="347"/>
    </location>
</feature>
<keyword evidence="3 5" id="KW-1133">Transmembrane helix</keyword>
<dbReference type="InterPro" id="IPR013525">
    <property type="entry name" value="ABC2_TM"/>
</dbReference>
<dbReference type="AlphaFoldDB" id="A0A5A5TZL4"/>